<evidence type="ECO:0000313" key="2">
    <source>
        <dbReference type="Proteomes" id="UP001359559"/>
    </source>
</evidence>
<dbReference type="AlphaFoldDB" id="A0AAN9KK92"/>
<proteinExistence type="predicted"/>
<gene>
    <name evidence="1" type="ORF">RJT34_01382</name>
</gene>
<sequence length="151" mass="16749">MEGDEISFKTETYIQKGKFEKLMAARYSEIADPFETQGLTILCDGVPDKSDGNRNQGLSLLKPEFASDFDFDGYGKSEARILEANFRMSLAEFLVESKIVPVHAYGDLENKITRIHHDSRILWSLDGYGGALAAKDAASTAILIDDRFACS</sequence>
<keyword evidence="2" id="KW-1185">Reference proteome</keyword>
<evidence type="ECO:0000313" key="1">
    <source>
        <dbReference type="EMBL" id="KAK7317289.1"/>
    </source>
</evidence>
<comment type="caution">
    <text evidence="1">The sequence shown here is derived from an EMBL/GenBank/DDBJ whole genome shotgun (WGS) entry which is preliminary data.</text>
</comment>
<organism evidence="1 2">
    <name type="scientific">Clitoria ternatea</name>
    <name type="common">Butterfly pea</name>
    <dbReference type="NCBI Taxonomy" id="43366"/>
    <lineage>
        <taxon>Eukaryota</taxon>
        <taxon>Viridiplantae</taxon>
        <taxon>Streptophyta</taxon>
        <taxon>Embryophyta</taxon>
        <taxon>Tracheophyta</taxon>
        <taxon>Spermatophyta</taxon>
        <taxon>Magnoliopsida</taxon>
        <taxon>eudicotyledons</taxon>
        <taxon>Gunneridae</taxon>
        <taxon>Pentapetalae</taxon>
        <taxon>rosids</taxon>
        <taxon>fabids</taxon>
        <taxon>Fabales</taxon>
        <taxon>Fabaceae</taxon>
        <taxon>Papilionoideae</taxon>
        <taxon>50 kb inversion clade</taxon>
        <taxon>NPAAA clade</taxon>
        <taxon>indigoferoid/millettioid clade</taxon>
        <taxon>Phaseoleae</taxon>
        <taxon>Clitoria</taxon>
    </lineage>
</organism>
<dbReference type="EMBL" id="JAYKXN010000001">
    <property type="protein sequence ID" value="KAK7317289.1"/>
    <property type="molecule type" value="Genomic_DNA"/>
</dbReference>
<name>A0AAN9KK92_CLITE</name>
<dbReference type="Proteomes" id="UP001359559">
    <property type="component" value="Unassembled WGS sequence"/>
</dbReference>
<protein>
    <submittedName>
        <fullName evidence="1">Uncharacterized protein</fullName>
    </submittedName>
</protein>
<accession>A0AAN9KK92</accession>
<reference evidence="1 2" key="1">
    <citation type="submission" date="2024-01" db="EMBL/GenBank/DDBJ databases">
        <title>The genomes of 5 underutilized Papilionoideae crops provide insights into root nodulation and disease resistance.</title>
        <authorList>
            <person name="Yuan L."/>
        </authorList>
    </citation>
    <scope>NUCLEOTIDE SEQUENCE [LARGE SCALE GENOMIC DNA]</scope>
    <source>
        <strain evidence="1">LY-2023</strain>
        <tissue evidence="1">Leaf</tissue>
    </source>
</reference>